<sequence>MVVATVRELRSRKLYHNDLTYQGLMAILAACPQLESDDIRKCRDILVENAARAKSAARRIEPESLQLTTKVLRNRGCICFGYHVLSPSGGYGTRDCRQITVNIGWRVSRNTLRKKIKNYHRETEMLVERIKQRMAQQVTDNSTPNGPIECSTCLMLEYFARRWDDLVFDEYADYYDPSYGIDSHDEIYIQVQDRMLRKRLRRTEGMLPMRACACPEMYCL</sequence>
<dbReference type="Gramene" id="TVU17231">
    <property type="protein sequence ID" value="TVU17231"/>
    <property type="gene ID" value="EJB05_33250"/>
</dbReference>
<accession>A0A5J9U2G3</accession>
<name>A0A5J9U2G3_9POAL</name>
<dbReference type="OrthoDB" id="721240at2759"/>
<protein>
    <submittedName>
        <fullName evidence="1">Uncharacterized protein</fullName>
    </submittedName>
</protein>
<reference evidence="1 2" key="1">
    <citation type="journal article" date="2019" name="Sci. Rep.">
        <title>A high-quality genome of Eragrostis curvula grass provides insights into Poaceae evolution and supports new strategies to enhance forage quality.</title>
        <authorList>
            <person name="Carballo J."/>
            <person name="Santos B.A.C.M."/>
            <person name="Zappacosta D."/>
            <person name="Garbus I."/>
            <person name="Selva J.P."/>
            <person name="Gallo C.A."/>
            <person name="Diaz A."/>
            <person name="Albertini E."/>
            <person name="Caccamo M."/>
            <person name="Echenique V."/>
        </authorList>
    </citation>
    <scope>NUCLEOTIDE SEQUENCE [LARGE SCALE GENOMIC DNA]</scope>
    <source>
        <strain evidence="2">cv. Victoria</strain>
        <tissue evidence="1">Leaf</tissue>
    </source>
</reference>
<evidence type="ECO:0000313" key="1">
    <source>
        <dbReference type="EMBL" id="TVU17231.1"/>
    </source>
</evidence>
<organism evidence="1 2">
    <name type="scientific">Eragrostis curvula</name>
    <name type="common">weeping love grass</name>
    <dbReference type="NCBI Taxonomy" id="38414"/>
    <lineage>
        <taxon>Eukaryota</taxon>
        <taxon>Viridiplantae</taxon>
        <taxon>Streptophyta</taxon>
        <taxon>Embryophyta</taxon>
        <taxon>Tracheophyta</taxon>
        <taxon>Spermatophyta</taxon>
        <taxon>Magnoliopsida</taxon>
        <taxon>Liliopsida</taxon>
        <taxon>Poales</taxon>
        <taxon>Poaceae</taxon>
        <taxon>PACMAD clade</taxon>
        <taxon>Chloridoideae</taxon>
        <taxon>Eragrostideae</taxon>
        <taxon>Eragrostidinae</taxon>
        <taxon>Eragrostis</taxon>
    </lineage>
</organism>
<dbReference type="Proteomes" id="UP000324897">
    <property type="component" value="Chromosome 7"/>
</dbReference>
<dbReference type="EMBL" id="RWGY01000029">
    <property type="protein sequence ID" value="TVU17231.1"/>
    <property type="molecule type" value="Genomic_DNA"/>
</dbReference>
<feature type="non-terminal residue" evidence="1">
    <location>
        <position position="1"/>
    </location>
</feature>
<proteinExistence type="predicted"/>
<gene>
    <name evidence="1" type="ORF">EJB05_33250</name>
</gene>
<comment type="caution">
    <text evidence="1">The sequence shown here is derived from an EMBL/GenBank/DDBJ whole genome shotgun (WGS) entry which is preliminary data.</text>
</comment>
<keyword evidence="2" id="KW-1185">Reference proteome</keyword>
<dbReference type="PROSITE" id="PS51257">
    <property type="entry name" value="PROKAR_LIPOPROTEIN"/>
    <property type="match status" value="1"/>
</dbReference>
<evidence type="ECO:0000313" key="2">
    <source>
        <dbReference type="Proteomes" id="UP000324897"/>
    </source>
</evidence>
<dbReference type="AlphaFoldDB" id="A0A5J9U2G3"/>